<proteinExistence type="predicted"/>
<reference evidence="2 3" key="1">
    <citation type="journal article" date="2021" name="Sci. Rep.">
        <title>The genome of the diatom Chaetoceros tenuissimus carries an ancient integrated fragment of an extant virus.</title>
        <authorList>
            <person name="Hongo Y."/>
            <person name="Kimura K."/>
            <person name="Takaki Y."/>
            <person name="Yoshida Y."/>
            <person name="Baba S."/>
            <person name="Kobayashi G."/>
            <person name="Nagasaki K."/>
            <person name="Hano T."/>
            <person name="Tomaru Y."/>
        </authorList>
    </citation>
    <scope>NUCLEOTIDE SEQUENCE [LARGE SCALE GENOMIC DNA]</scope>
    <source>
        <strain evidence="2 3">NIES-3715</strain>
    </source>
</reference>
<evidence type="ECO:0000313" key="3">
    <source>
        <dbReference type="Proteomes" id="UP001054902"/>
    </source>
</evidence>
<dbReference type="Proteomes" id="UP001054902">
    <property type="component" value="Unassembled WGS sequence"/>
</dbReference>
<feature type="region of interest" description="Disordered" evidence="1">
    <location>
        <begin position="72"/>
        <end position="154"/>
    </location>
</feature>
<sequence>MSSYYNEDESYVDSLSLLLRSEIGDEEEEDEGWNTLDEPDDYLSPHEEIEFLDEEGDHFDVGANVAEVSRLTLNTTPTTDTSSIADSEEEDDIHYPDTHNFGRQSRERNTYRSAFDRQPLIDLPPPPTNNFLHHDSDRLPPPRRNVKRERKLPSVMLQKTKSSTLRNNFTDKTYGTSTRKYLGYDVPSTPQKKAGRMKRTLNRANSSGLPNVMMRQTKTMLLRDKAQSQRYNYSLKTKPLSRSPEVHSQRSNHYKPPRPPLSNTKKTRNQKTRPLPSVATRKTTSMRLRDIDYSTKPIHKVKSQGKMKELPAVATRLTTSRRLRNMNYSDVIEKSKSRRNQNTQQNLPPRPQRKKSGRTSYGTSGLPAVAMRPTMTIMLRDQAQSQRYGYSVK</sequence>
<keyword evidence="3" id="KW-1185">Reference proteome</keyword>
<feature type="region of interest" description="Disordered" evidence="1">
    <location>
        <begin position="222"/>
        <end position="285"/>
    </location>
</feature>
<accession>A0AAD3HF94</accession>
<dbReference type="AlphaFoldDB" id="A0AAD3HF94"/>
<dbReference type="EMBL" id="BLLK01000069">
    <property type="protein sequence ID" value="GFH60828.1"/>
    <property type="molecule type" value="Genomic_DNA"/>
</dbReference>
<protein>
    <submittedName>
        <fullName evidence="2">Uncharacterized protein</fullName>
    </submittedName>
</protein>
<evidence type="ECO:0000313" key="2">
    <source>
        <dbReference type="EMBL" id="GFH60828.1"/>
    </source>
</evidence>
<feature type="region of interest" description="Disordered" evidence="1">
    <location>
        <begin position="325"/>
        <end position="367"/>
    </location>
</feature>
<feature type="compositionally biased region" description="Low complexity" evidence="1">
    <location>
        <begin position="72"/>
        <end position="81"/>
    </location>
</feature>
<gene>
    <name evidence="2" type="ORF">CTEN210_17304</name>
</gene>
<organism evidence="2 3">
    <name type="scientific">Chaetoceros tenuissimus</name>
    <dbReference type="NCBI Taxonomy" id="426638"/>
    <lineage>
        <taxon>Eukaryota</taxon>
        <taxon>Sar</taxon>
        <taxon>Stramenopiles</taxon>
        <taxon>Ochrophyta</taxon>
        <taxon>Bacillariophyta</taxon>
        <taxon>Coscinodiscophyceae</taxon>
        <taxon>Chaetocerotophycidae</taxon>
        <taxon>Chaetocerotales</taxon>
        <taxon>Chaetocerotaceae</taxon>
        <taxon>Chaetoceros</taxon>
    </lineage>
</organism>
<feature type="region of interest" description="Disordered" evidence="1">
    <location>
        <begin position="21"/>
        <end position="41"/>
    </location>
</feature>
<feature type="compositionally biased region" description="Acidic residues" evidence="1">
    <location>
        <begin position="24"/>
        <end position="41"/>
    </location>
</feature>
<evidence type="ECO:0000256" key="1">
    <source>
        <dbReference type="SAM" id="MobiDB-lite"/>
    </source>
</evidence>
<name>A0AAD3HF94_9STRA</name>
<comment type="caution">
    <text evidence="2">The sequence shown here is derived from an EMBL/GenBank/DDBJ whole genome shotgun (WGS) entry which is preliminary data.</text>
</comment>